<feature type="non-terminal residue" evidence="4">
    <location>
        <position position="298"/>
    </location>
</feature>
<keyword evidence="2" id="KW-0560">Oxidoreductase</keyword>
<dbReference type="InterPro" id="IPR013785">
    <property type="entry name" value="Aldolase_TIM"/>
</dbReference>
<dbReference type="PANTHER" id="PTHR43656">
    <property type="entry name" value="BINDING OXIDOREDUCTASE, PUTATIVE (AFU_ORTHOLOGUE AFUA_2G08260)-RELATED"/>
    <property type="match status" value="1"/>
</dbReference>
<sequence length="298" mass="33495">IKFKRTVKTIKVEITKIMYSKPKKIGNLLIKNRFVRSATFERRATEDGSVTDELLQFYKTLAEGGAGLIIIGFAYVHSNGQAFPDQIALDRDELVPGLKKLSDIIHEHGDNCKVMAQIGHCGRESYFLETTIDPSGIEEPMTNNKPRAMTIKEIEEIIEAFAQAAKRVKEAGFDGVQIHAAHGYLLSEFLSPHTNKRTDDYGGSTEKRIRIVEKIYKRAVELVGPDFPILIKMNGSDFLEDGLKIEESKIIAEKFSKLGFDAIEISGCMWAVAMRTLKDLGWEPVFIPESRINLDSKD</sequence>
<dbReference type="InterPro" id="IPR001155">
    <property type="entry name" value="OxRdtase_FMN_N"/>
</dbReference>
<dbReference type="GO" id="GO:0010181">
    <property type="term" value="F:FMN binding"/>
    <property type="evidence" value="ECO:0007669"/>
    <property type="project" value="InterPro"/>
</dbReference>
<evidence type="ECO:0000256" key="2">
    <source>
        <dbReference type="ARBA" id="ARBA00023002"/>
    </source>
</evidence>
<protein>
    <recommendedName>
        <fullName evidence="3">NADH:flavin oxidoreductase/NADH oxidase N-terminal domain-containing protein</fullName>
    </recommendedName>
</protein>
<evidence type="ECO:0000259" key="3">
    <source>
        <dbReference type="Pfam" id="PF00724"/>
    </source>
</evidence>
<dbReference type="InterPro" id="IPR051799">
    <property type="entry name" value="NADH_flavin_oxidoreductase"/>
</dbReference>
<evidence type="ECO:0000256" key="1">
    <source>
        <dbReference type="ARBA" id="ARBA00022630"/>
    </source>
</evidence>
<dbReference type="PANTHER" id="PTHR43656:SF2">
    <property type="entry name" value="BINDING OXIDOREDUCTASE, PUTATIVE (AFU_ORTHOLOGUE AFUA_2G08260)-RELATED"/>
    <property type="match status" value="1"/>
</dbReference>
<gene>
    <name evidence="4" type="ORF">S01H4_33893</name>
</gene>
<dbReference type="CDD" id="cd02803">
    <property type="entry name" value="OYE_like_FMN_family"/>
    <property type="match status" value="1"/>
</dbReference>
<reference evidence="4" key="1">
    <citation type="journal article" date="2014" name="Front. Microbiol.">
        <title>High frequency of phylogenetically diverse reductive dehalogenase-homologous genes in deep subseafloor sedimentary metagenomes.</title>
        <authorList>
            <person name="Kawai M."/>
            <person name="Futagami T."/>
            <person name="Toyoda A."/>
            <person name="Takaki Y."/>
            <person name="Nishi S."/>
            <person name="Hori S."/>
            <person name="Arai W."/>
            <person name="Tsubouchi T."/>
            <person name="Morono Y."/>
            <person name="Uchiyama I."/>
            <person name="Ito T."/>
            <person name="Fujiyama A."/>
            <person name="Inagaki F."/>
            <person name="Takami H."/>
        </authorList>
    </citation>
    <scope>NUCLEOTIDE SEQUENCE</scope>
    <source>
        <strain evidence="4">Expedition CK06-06</strain>
    </source>
</reference>
<organism evidence="4">
    <name type="scientific">marine sediment metagenome</name>
    <dbReference type="NCBI Taxonomy" id="412755"/>
    <lineage>
        <taxon>unclassified sequences</taxon>
        <taxon>metagenomes</taxon>
        <taxon>ecological metagenomes</taxon>
    </lineage>
</organism>
<comment type="caution">
    <text evidence="4">The sequence shown here is derived from an EMBL/GenBank/DDBJ whole genome shotgun (WGS) entry which is preliminary data.</text>
</comment>
<evidence type="ECO:0000313" key="4">
    <source>
        <dbReference type="EMBL" id="GAG83198.1"/>
    </source>
</evidence>
<dbReference type="SUPFAM" id="SSF51395">
    <property type="entry name" value="FMN-linked oxidoreductases"/>
    <property type="match status" value="1"/>
</dbReference>
<accession>X1BGE8</accession>
<name>X1BGE8_9ZZZZ</name>
<feature type="domain" description="NADH:flavin oxidoreductase/NADH oxidase N-terminal" evidence="3">
    <location>
        <begin position="21"/>
        <end position="257"/>
    </location>
</feature>
<proteinExistence type="predicted"/>
<dbReference type="Gene3D" id="3.20.20.70">
    <property type="entry name" value="Aldolase class I"/>
    <property type="match status" value="1"/>
</dbReference>
<dbReference type="GO" id="GO:0016491">
    <property type="term" value="F:oxidoreductase activity"/>
    <property type="evidence" value="ECO:0007669"/>
    <property type="project" value="UniProtKB-KW"/>
</dbReference>
<feature type="non-terminal residue" evidence="4">
    <location>
        <position position="1"/>
    </location>
</feature>
<dbReference type="AlphaFoldDB" id="X1BGE8"/>
<keyword evidence="1" id="KW-0285">Flavoprotein</keyword>
<dbReference type="EMBL" id="BART01017884">
    <property type="protein sequence ID" value="GAG83198.1"/>
    <property type="molecule type" value="Genomic_DNA"/>
</dbReference>
<dbReference type="Pfam" id="PF00724">
    <property type="entry name" value="Oxidored_FMN"/>
    <property type="match status" value="1"/>
</dbReference>